<keyword evidence="1" id="KW-0812">Transmembrane</keyword>
<evidence type="ECO:0000313" key="3">
    <source>
        <dbReference type="Proteomes" id="UP001431532"/>
    </source>
</evidence>
<comment type="caution">
    <text evidence="2">The sequence shown here is derived from an EMBL/GenBank/DDBJ whole genome shotgun (WGS) entry which is preliminary data.</text>
</comment>
<dbReference type="EMBL" id="JASCXW010000007">
    <property type="protein sequence ID" value="MDI6452599.1"/>
    <property type="molecule type" value="Genomic_DNA"/>
</dbReference>
<organism evidence="2 3">
    <name type="scientific">Peloplasma aerotolerans</name>
    <dbReference type="NCBI Taxonomy" id="3044389"/>
    <lineage>
        <taxon>Bacteria</taxon>
        <taxon>Bacillati</taxon>
        <taxon>Mycoplasmatota</taxon>
        <taxon>Mollicutes</taxon>
        <taxon>Acholeplasmatales</taxon>
        <taxon>Acholeplasmataceae</taxon>
        <taxon>Peloplasma</taxon>
    </lineage>
</organism>
<evidence type="ECO:0000256" key="1">
    <source>
        <dbReference type="SAM" id="Phobius"/>
    </source>
</evidence>
<protein>
    <submittedName>
        <fullName evidence="2">Uncharacterized protein</fullName>
    </submittedName>
</protein>
<feature type="transmembrane region" description="Helical" evidence="1">
    <location>
        <begin position="12"/>
        <end position="35"/>
    </location>
</feature>
<reference evidence="2" key="1">
    <citation type="submission" date="2023-05" db="EMBL/GenBank/DDBJ databases">
        <title>Mariniplasma microaerophilum sp. nov., a novel anaerobic mollicute isolated from terrestrial mud volcano, Taman Peninsula, Russia.</title>
        <authorList>
            <person name="Khomyakova M.A."/>
            <person name="Merkel A.Y."/>
            <person name="Slobodkin A.I."/>
        </authorList>
    </citation>
    <scope>NUCLEOTIDE SEQUENCE</scope>
    <source>
        <strain evidence="2">M4Ah</strain>
    </source>
</reference>
<keyword evidence="3" id="KW-1185">Reference proteome</keyword>
<proteinExistence type="predicted"/>
<dbReference type="Proteomes" id="UP001431532">
    <property type="component" value="Unassembled WGS sequence"/>
</dbReference>
<accession>A0AAW6U9H0</accession>
<dbReference type="AlphaFoldDB" id="A0AAW6U9H0"/>
<name>A0AAW6U9H0_9MOLU</name>
<keyword evidence="1" id="KW-1133">Transmembrane helix</keyword>
<evidence type="ECO:0000313" key="2">
    <source>
        <dbReference type="EMBL" id="MDI6452599.1"/>
    </source>
</evidence>
<gene>
    <name evidence="2" type="ORF">QJ521_03380</name>
</gene>
<keyword evidence="1" id="KW-0472">Membrane</keyword>
<sequence length="398" mass="46339">MKRVTSFFKRNLYFMVSVFAVFLAIVFSIVIMSIFDLSKDVEKTSVGFIYLGNYEPNQYETILSQRIQQWKNTADYKIIYQNNEYIIDITWFDFEIDETINQISVNQNNRAFFSLSTTNDLALKTELENTFTTSIVNQFAYQWFIDDLLEDMGSLKNRKVYHLIDYLDETASLHVISEKIVSSIDSEHVISILENVTEIKIFENSRFSLLNYLKHTTLSNTQLSVIASAMQELMIETHFNGFIFEQNPTMPDWAEIGSNVRILKVNQFDFSFFNGLNHSYTITLEKLTDTSIEFKLIGYPYITEYKATQNIEVIIPYQTIIIENLEIDDTTPEVIVTETDTHFIYQVITQTGVDGFVVFFYRTIDPNQSNPLTLTLYNEQYLPLQELIEQNIVEKVGG</sequence>
<dbReference type="RefSeq" id="WP_282839015.1">
    <property type="nucleotide sequence ID" value="NZ_JASCXW010000007.1"/>
</dbReference>